<dbReference type="SFLD" id="SFLDS00005">
    <property type="entry name" value="Isoprenoid_Synthase_Type_I"/>
    <property type="match status" value="1"/>
</dbReference>
<dbReference type="InterPro" id="IPR000092">
    <property type="entry name" value="Polyprenyl_synt"/>
</dbReference>
<evidence type="ECO:0000313" key="8">
    <source>
        <dbReference type="EMBL" id="ORZ12373.1"/>
    </source>
</evidence>
<keyword evidence="4" id="KW-0479">Metal-binding</keyword>
<proteinExistence type="inferred from homology"/>
<dbReference type="AlphaFoldDB" id="A0A1X2I9R4"/>
<dbReference type="SUPFAM" id="SSF48576">
    <property type="entry name" value="Terpenoid synthases"/>
    <property type="match status" value="1"/>
</dbReference>
<evidence type="ECO:0000256" key="6">
    <source>
        <dbReference type="ARBA" id="ARBA00023229"/>
    </source>
</evidence>
<dbReference type="Pfam" id="PF00348">
    <property type="entry name" value="polyprenyl_synt"/>
    <property type="match status" value="1"/>
</dbReference>
<dbReference type="GO" id="GO:1990234">
    <property type="term" value="C:transferase complex"/>
    <property type="evidence" value="ECO:0007669"/>
    <property type="project" value="TreeGrafter"/>
</dbReference>
<protein>
    <submittedName>
        <fullName evidence="8">Solanesyl pyrophosphate synthase</fullName>
    </submittedName>
</protein>
<organism evidence="8 9">
    <name type="scientific">Absidia repens</name>
    <dbReference type="NCBI Taxonomy" id="90262"/>
    <lineage>
        <taxon>Eukaryota</taxon>
        <taxon>Fungi</taxon>
        <taxon>Fungi incertae sedis</taxon>
        <taxon>Mucoromycota</taxon>
        <taxon>Mucoromycotina</taxon>
        <taxon>Mucoromycetes</taxon>
        <taxon>Mucorales</taxon>
        <taxon>Cunninghamellaceae</taxon>
        <taxon>Absidia</taxon>
    </lineage>
</organism>
<dbReference type="EMBL" id="MCGE01000019">
    <property type="protein sequence ID" value="ORZ12373.1"/>
    <property type="molecule type" value="Genomic_DNA"/>
</dbReference>
<accession>A0A1X2I9R4</accession>
<dbReference type="STRING" id="90262.A0A1X2I9R4"/>
<comment type="similarity">
    <text evidence="2 7">Belongs to the FPP/GGPP synthase family.</text>
</comment>
<dbReference type="PANTHER" id="PTHR12001:SF69">
    <property type="entry name" value="ALL TRANS-POLYPRENYL-DIPHOSPHATE SYNTHASE PDSS1"/>
    <property type="match status" value="1"/>
</dbReference>
<dbReference type="CDD" id="cd00685">
    <property type="entry name" value="Trans_IPPS_HT"/>
    <property type="match status" value="1"/>
</dbReference>
<keyword evidence="5" id="KW-0460">Magnesium</keyword>
<evidence type="ECO:0000256" key="3">
    <source>
        <dbReference type="ARBA" id="ARBA00022679"/>
    </source>
</evidence>
<dbReference type="PANTHER" id="PTHR12001">
    <property type="entry name" value="GERANYLGERANYL PYROPHOSPHATE SYNTHASE"/>
    <property type="match status" value="1"/>
</dbReference>
<gene>
    <name evidence="8" type="ORF">BCR42DRAFT_356436</name>
</gene>
<dbReference type="GO" id="GO:0046872">
    <property type="term" value="F:metal ion binding"/>
    <property type="evidence" value="ECO:0007669"/>
    <property type="project" value="UniProtKB-KW"/>
</dbReference>
<dbReference type="GO" id="GO:0004659">
    <property type="term" value="F:prenyltransferase activity"/>
    <property type="evidence" value="ECO:0007669"/>
    <property type="project" value="InterPro"/>
</dbReference>
<sequence length="467" mass="51045">MISSRYLWARTCPRIIRNHVFYTTKAATVSATVTATATTTESTLPPPVSPPPQPLQKSTTWHQAVQQAQRLVDDEPVIDPIALVGPDLGELKGNIGKLLSSQHPFVNTVAQHYFSGQGKHIRPLLVLLMAQATSMTLPATQRQPHANDGTTTASAAAAAIDFQSIDQPISFGLFNMTPTSLFNQQQHYTPNRTRGGCTVLPTQRRLAEITEMIHTASLLHDDVIDASLTRRNLPSANASFGNKMAVLGGDFLLARASLALARLRNGECMEIMATCIANLVEGEFMQLKNTSSDRDDDAKQPVQKKSTFDHYMDKTYMKTGSLIAQSCKASAVLGGCDDRVKTLAFEFGKHLGLAFQLIDDMLDFTVSAADLGKPAGADLKLGLATAPVLFAWEEYPELEDLIKRKFNKKGDAEKARRLVYQSNGLKRTMTLAEKHCELAIDAIQQLPPSDAQAALIQLTKKSLTRKS</sequence>
<dbReference type="Proteomes" id="UP000193560">
    <property type="component" value="Unassembled WGS sequence"/>
</dbReference>
<keyword evidence="6" id="KW-0414">Isoprene biosynthesis</keyword>
<evidence type="ECO:0000256" key="7">
    <source>
        <dbReference type="RuleBase" id="RU004466"/>
    </source>
</evidence>
<name>A0A1X2I9R4_9FUNG</name>
<evidence type="ECO:0000256" key="4">
    <source>
        <dbReference type="ARBA" id="ARBA00022723"/>
    </source>
</evidence>
<dbReference type="PROSITE" id="PS00444">
    <property type="entry name" value="POLYPRENYL_SYNTHASE_2"/>
    <property type="match status" value="1"/>
</dbReference>
<comment type="cofactor">
    <cofactor evidence="1">
        <name>Mg(2+)</name>
        <dbReference type="ChEBI" id="CHEBI:18420"/>
    </cofactor>
</comment>
<dbReference type="Gene3D" id="1.10.600.10">
    <property type="entry name" value="Farnesyl Diphosphate Synthase"/>
    <property type="match status" value="1"/>
</dbReference>
<evidence type="ECO:0000256" key="5">
    <source>
        <dbReference type="ARBA" id="ARBA00022842"/>
    </source>
</evidence>
<dbReference type="GO" id="GO:0006744">
    <property type="term" value="P:ubiquinone biosynthetic process"/>
    <property type="evidence" value="ECO:0007669"/>
    <property type="project" value="TreeGrafter"/>
</dbReference>
<evidence type="ECO:0000256" key="1">
    <source>
        <dbReference type="ARBA" id="ARBA00001946"/>
    </source>
</evidence>
<keyword evidence="9" id="KW-1185">Reference proteome</keyword>
<keyword evidence="3 7" id="KW-0808">Transferase</keyword>
<reference evidence="8 9" key="1">
    <citation type="submission" date="2016-07" db="EMBL/GenBank/DDBJ databases">
        <title>Pervasive Adenine N6-methylation of Active Genes in Fungi.</title>
        <authorList>
            <consortium name="DOE Joint Genome Institute"/>
            <person name="Mondo S.J."/>
            <person name="Dannebaum R.O."/>
            <person name="Kuo R.C."/>
            <person name="Labutti K."/>
            <person name="Haridas S."/>
            <person name="Kuo A."/>
            <person name="Salamov A."/>
            <person name="Ahrendt S.R."/>
            <person name="Lipzen A."/>
            <person name="Sullivan W."/>
            <person name="Andreopoulos W.B."/>
            <person name="Clum A."/>
            <person name="Lindquist E."/>
            <person name="Daum C."/>
            <person name="Ramamoorthy G.K."/>
            <person name="Gryganskyi A."/>
            <person name="Culley D."/>
            <person name="Magnuson J.K."/>
            <person name="James T.Y."/>
            <person name="O'Malley M.A."/>
            <person name="Stajich J.E."/>
            <person name="Spatafora J.W."/>
            <person name="Visel A."/>
            <person name="Grigoriev I.V."/>
        </authorList>
    </citation>
    <scope>NUCLEOTIDE SEQUENCE [LARGE SCALE GENOMIC DNA]</scope>
    <source>
        <strain evidence="8 9">NRRL 1336</strain>
    </source>
</reference>
<dbReference type="GO" id="GO:0008299">
    <property type="term" value="P:isoprenoid biosynthetic process"/>
    <property type="evidence" value="ECO:0007669"/>
    <property type="project" value="UniProtKB-KW"/>
</dbReference>
<comment type="caution">
    <text evidence="8">The sequence shown here is derived from an EMBL/GenBank/DDBJ whole genome shotgun (WGS) entry which is preliminary data.</text>
</comment>
<evidence type="ECO:0000313" key="9">
    <source>
        <dbReference type="Proteomes" id="UP000193560"/>
    </source>
</evidence>
<dbReference type="InterPro" id="IPR033749">
    <property type="entry name" value="Polyprenyl_synt_CS"/>
</dbReference>
<dbReference type="InterPro" id="IPR008949">
    <property type="entry name" value="Isoprenoid_synthase_dom_sf"/>
</dbReference>
<dbReference type="OrthoDB" id="9927103at2759"/>
<evidence type="ECO:0000256" key="2">
    <source>
        <dbReference type="ARBA" id="ARBA00006706"/>
    </source>
</evidence>